<protein>
    <recommendedName>
        <fullName evidence="1">Smr domain-containing protein</fullName>
    </recommendedName>
</protein>
<dbReference type="PROSITE" id="PS50828">
    <property type="entry name" value="SMR"/>
    <property type="match status" value="1"/>
</dbReference>
<dbReference type="PANTHER" id="PTHR47417">
    <property type="entry name" value="SMR DOMAIN-CONTAINING PROTEIN YPL199C"/>
    <property type="match status" value="1"/>
</dbReference>
<comment type="caution">
    <text evidence="2">The sequence shown here is derived from an EMBL/GenBank/DDBJ whole genome shotgun (WGS) entry which is preliminary data.</text>
</comment>
<dbReference type="InterPro" id="IPR013899">
    <property type="entry name" value="DUF1771"/>
</dbReference>
<dbReference type="SUPFAM" id="SSF160443">
    <property type="entry name" value="SMR domain-like"/>
    <property type="match status" value="1"/>
</dbReference>
<organism evidence="2 3">
    <name type="scientific">Cyanidiococcus yangmingshanensis</name>
    <dbReference type="NCBI Taxonomy" id="2690220"/>
    <lineage>
        <taxon>Eukaryota</taxon>
        <taxon>Rhodophyta</taxon>
        <taxon>Bangiophyceae</taxon>
        <taxon>Cyanidiales</taxon>
        <taxon>Cyanidiaceae</taxon>
        <taxon>Cyanidiococcus</taxon>
    </lineage>
</organism>
<dbReference type="SMART" id="SM00463">
    <property type="entry name" value="SMR"/>
    <property type="match status" value="1"/>
</dbReference>
<feature type="domain" description="Smr" evidence="1">
    <location>
        <begin position="146"/>
        <end position="224"/>
    </location>
</feature>
<dbReference type="PANTHER" id="PTHR47417:SF1">
    <property type="entry name" value="SMR DOMAIN-CONTAINING PROTEIN YPL199C"/>
    <property type="match status" value="1"/>
</dbReference>
<evidence type="ECO:0000313" key="3">
    <source>
        <dbReference type="Proteomes" id="UP000530660"/>
    </source>
</evidence>
<dbReference type="Pfam" id="PF08590">
    <property type="entry name" value="DUF1771"/>
    <property type="match status" value="1"/>
</dbReference>
<name>A0A7J7IHA3_9RHOD</name>
<keyword evidence="3" id="KW-1185">Reference proteome</keyword>
<evidence type="ECO:0000259" key="1">
    <source>
        <dbReference type="PROSITE" id="PS50828"/>
    </source>
</evidence>
<dbReference type="SMART" id="SM01162">
    <property type="entry name" value="DUF1771"/>
    <property type="match status" value="1"/>
</dbReference>
<dbReference type="OrthoDB" id="3231855at2759"/>
<gene>
    <name evidence="2" type="ORF">F1559_001040</name>
</gene>
<dbReference type="Pfam" id="PF01713">
    <property type="entry name" value="Smr"/>
    <property type="match status" value="1"/>
</dbReference>
<proteinExistence type="predicted"/>
<dbReference type="Proteomes" id="UP000530660">
    <property type="component" value="Unassembled WGS sequence"/>
</dbReference>
<dbReference type="InterPro" id="IPR002625">
    <property type="entry name" value="Smr_dom"/>
</dbReference>
<dbReference type="EMBL" id="VWRR01000012">
    <property type="protein sequence ID" value="KAF6001897.1"/>
    <property type="molecule type" value="Genomic_DNA"/>
</dbReference>
<evidence type="ECO:0000313" key="2">
    <source>
        <dbReference type="EMBL" id="KAF6001897.1"/>
    </source>
</evidence>
<dbReference type="InterPro" id="IPR053020">
    <property type="entry name" value="Smr_domain_protein"/>
</dbReference>
<dbReference type="InterPro" id="IPR036063">
    <property type="entry name" value="Smr_dom_sf"/>
</dbReference>
<reference evidence="2 3" key="1">
    <citation type="journal article" date="2020" name="J. Phycol.">
        <title>Comparative genome analysis reveals Cyanidiococcus gen. nov., a new extremophilic red algal genus sister to Cyanidioschyzon (Cyanidioschyzonaceae, Rhodophyta).</title>
        <authorList>
            <person name="Liu S.-L."/>
            <person name="Chiang Y.-R."/>
            <person name="Yoon H.S."/>
            <person name="Fu H.-Y."/>
        </authorList>
    </citation>
    <scope>NUCLEOTIDE SEQUENCE [LARGE SCALE GENOMIC DNA]</scope>
    <source>
        <strain evidence="2 3">THAL066</strain>
    </source>
</reference>
<sequence length="244" mass="27664">MTIGEGWRCARLRTFNDGVFWVSAGLSTSPDSYGYSAEQANSRPAARKSLATVKPKDTKRVHSKLTRRRTGTRSVARVRARELALYSKKQQLFDAANKAYTRGSGAEAKRLSVAAHKTDREYRKEREKAALAIFRLRNDGLPKTKLDLHGQYVEEALAFTKSRLKELKRDKRSNRDTKLLIVTGAGHHSKDGRAKIRPAVERLLREEGFVHEEEGSGAFLVHAETKNQRKGFMWHVLRLFGLCN</sequence>
<dbReference type="AlphaFoldDB" id="A0A7J7IHA3"/>
<dbReference type="Gene3D" id="3.30.1370.110">
    <property type="match status" value="1"/>
</dbReference>
<accession>A0A7J7IHA3</accession>